<evidence type="ECO:0000313" key="2">
    <source>
        <dbReference type="Proteomes" id="UP000316778"/>
    </source>
</evidence>
<gene>
    <name evidence="1" type="ORF">LX66_0841</name>
</gene>
<dbReference type="Proteomes" id="UP000316778">
    <property type="component" value="Unassembled WGS sequence"/>
</dbReference>
<dbReference type="RefSeq" id="WP_145710621.1">
    <property type="nucleotide sequence ID" value="NZ_BAAAFY010000001.1"/>
</dbReference>
<reference evidence="1 2" key="1">
    <citation type="journal article" date="2013" name="Stand. Genomic Sci.">
        <title>Genomic Encyclopedia of Type Strains, Phase I: The one thousand microbial genomes (KMG-I) project.</title>
        <authorList>
            <person name="Kyrpides N.C."/>
            <person name="Woyke T."/>
            <person name="Eisen J.A."/>
            <person name="Garrity G."/>
            <person name="Lilburn T.G."/>
            <person name="Beck B.J."/>
            <person name="Whitman W.B."/>
            <person name="Hugenholtz P."/>
            <person name="Klenk H.P."/>
        </authorList>
    </citation>
    <scope>NUCLEOTIDE SEQUENCE [LARGE SCALE GENOMIC DNA]</scope>
    <source>
        <strain evidence="1 2">DSM 13484</strain>
    </source>
</reference>
<dbReference type="AlphaFoldDB" id="A0A562TD89"/>
<evidence type="ECO:0000313" key="1">
    <source>
        <dbReference type="EMBL" id="TWI91472.1"/>
    </source>
</evidence>
<dbReference type="OrthoDB" id="641734at2"/>
<organism evidence="1 2">
    <name type="scientific">Chitinophaga japonensis</name>
    <name type="common">Flexibacter japonensis</name>
    <dbReference type="NCBI Taxonomy" id="104662"/>
    <lineage>
        <taxon>Bacteria</taxon>
        <taxon>Pseudomonadati</taxon>
        <taxon>Bacteroidota</taxon>
        <taxon>Chitinophagia</taxon>
        <taxon>Chitinophagales</taxon>
        <taxon>Chitinophagaceae</taxon>
        <taxon>Chitinophaga</taxon>
    </lineage>
</organism>
<name>A0A562TD89_CHIJA</name>
<accession>A0A562TD89</accession>
<comment type="caution">
    <text evidence="1">The sequence shown here is derived from an EMBL/GenBank/DDBJ whole genome shotgun (WGS) entry which is preliminary data.</text>
</comment>
<protein>
    <recommendedName>
        <fullName evidence="3">TraB family protein</fullName>
    </recommendedName>
</protein>
<keyword evidence="2" id="KW-1185">Reference proteome</keyword>
<dbReference type="EMBL" id="VLLG01000002">
    <property type="protein sequence ID" value="TWI91472.1"/>
    <property type="molecule type" value="Genomic_DNA"/>
</dbReference>
<proteinExistence type="predicted"/>
<evidence type="ECO:0008006" key="3">
    <source>
        <dbReference type="Google" id="ProtNLM"/>
    </source>
</evidence>
<sequence>MRSIQLVIFLFFISTTLSAQHLKKTGIVIIGNIHDSLPNYHPQILFNILDDVKPDIILHEVDAAMAKDYFANPSVKGNEIVASNRYVKKYPGTKRLPFDFEGRNDYRKEKGMVPADNLSVKLIDSLYKQDLLTKEEKDIYEQYKEVTATLMRLAEKSPENFNNPVTDSICKRRQDIQHHGLLKIINNRPEFATHTFSKPDGTPITYREGYRLWAGFWDTRNQAMAKHIFQYARQYQGKNMVVLTGFLHRYYLIKALNQLSDGSFVLREFYQH</sequence>